<evidence type="ECO:0000256" key="4">
    <source>
        <dbReference type="ARBA" id="ARBA00023242"/>
    </source>
</evidence>
<feature type="region of interest" description="Disordered" evidence="5">
    <location>
        <begin position="81"/>
        <end position="167"/>
    </location>
</feature>
<dbReference type="AlphaFoldDB" id="A0A2B7YZ78"/>
<dbReference type="Pfam" id="PF08513">
    <property type="entry name" value="LisH"/>
    <property type="match status" value="1"/>
</dbReference>
<dbReference type="GO" id="GO:0006357">
    <property type="term" value="P:regulation of transcription by RNA polymerase II"/>
    <property type="evidence" value="ECO:0007669"/>
    <property type="project" value="TreeGrafter"/>
</dbReference>
<sequence>MAYAGLTSHHVNYLIWRYLQESGHGEAAIMLQRAWNPDPQNLPFAPYIKTHALITLVQKGLQYYDLENSLDQACRPAGNLKTEEPIPSFFGPKAMQPHAPPEDGTSAAPPTDADKAPSQPSPATHKPTLEGMTNGHATDGPIQPAPAKARKPEISENGEIPAHPDETPMEIDHHEVAKERTPAPAASPSPSEAVLDADGDIGMHGPSVQEPVTPNYTLTTGQSIGIQIAPAKAADLTPDTTLIDVASEGHVTKTLWRPNDPTTLVAAGEGFSGLWRFSGHPSSTAPKHDSLVESKGSRTCVTALDWNAAGTLLAVATYSDMVGSIVMYNPQGSAIDLLPDVPRMVTEIRWAPRGLQMAVVASDGEHSEVALWDQGVRPDDFLPSQAVKGPVYDVCWSGDDEVYASGDGAVYQFQTNTNIQLSKTFNSENREVPWIFAKATYITGSPVVVAASTQTPAIWVPTHDFGLPAAHHGDITSIQLRPQSQPNSTHKNTLLTLATSSIDETVKIWEIDIESKRISCVHRLYLGPSCPALSSAFSPDGYAVAAATHDKLFIWNAERGGTPMATWDVSNGDSKGDNKQDISMNADEPESSSFDRALSWDSDGKKLALGFGKRMAIVNLQR</sequence>
<feature type="region of interest" description="Disordered" evidence="5">
    <location>
        <begin position="565"/>
        <end position="596"/>
    </location>
</feature>
<keyword evidence="3" id="KW-0677">Repeat</keyword>
<evidence type="ECO:0000256" key="1">
    <source>
        <dbReference type="ARBA" id="ARBA00004123"/>
    </source>
</evidence>
<protein>
    <submittedName>
        <fullName evidence="6">Uncharacterized protein</fullName>
    </submittedName>
</protein>
<dbReference type="GO" id="GO:0034967">
    <property type="term" value="C:Set3 complex"/>
    <property type="evidence" value="ECO:0007669"/>
    <property type="project" value="TreeGrafter"/>
</dbReference>
<dbReference type="Pfam" id="PF00400">
    <property type="entry name" value="WD40"/>
    <property type="match status" value="1"/>
</dbReference>
<name>A0A2B7YZ78_POLH7</name>
<evidence type="ECO:0000313" key="6">
    <source>
        <dbReference type="EMBL" id="PGH26635.1"/>
    </source>
</evidence>
<dbReference type="EMBL" id="PDNA01000015">
    <property type="protein sequence ID" value="PGH26635.1"/>
    <property type="molecule type" value="Genomic_DNA"/>
</dbReference>
<dbReference type="InterPro" id="IPR036322">
    <property type="entry name" value="WD40_repeat_dom_sf"/>
</dbReference>
<dbReference type="Proteomes" id="UP000224634">
    <property type="component" value="Unassembled WGS sequence"/>
</dbReference>
<gene>
    <name evidence="6" type="ORF">AJ80_01764</name>
</gene>
<keyword evidence="4" id="KW-0539">Nucleus</keyword>
<dbReference type="InterPro" id="IPR006594">
    <property type="entry name" value="LisH"/>
</dbReference>
<dbReference type="GO" id="GO:0003714">
    <property type="term" value="F:transcription corepressor activity"/>
    <property type="evidence" value="ECO:0007669"/>
    <property type="project" value="InterPro"/>
</dbReference>
<comment type="subcellular location">
    <subcellularLocation>
        <location evidence="1">Nucleus</location>
    </subcellularLocation>
</comment>
<dbReference type="PANTHER" id="PTHR22846:SF2">
    <property type="entry name" value="F-BOX-LIKE_WD REPEAT-CONTAINING PROTEIN EBI"/>
    <property type="match status" value="1"/>
</dbReference>
<dbReference type="SMART" id="SM00320">
    <property type="entry name" value="WD40"/>
    <property type="match status" value="5"/>
</dbReference>
<dbReference type="OrthoDB" id="1367865at2759"/>
<evidence type="ECO:0000313" key="7">
    <source>
        <dbReference type="Proteomes" id="UP000224634"/>
    </source>
</evidence>
<keyword evidence="7" id="KW-1185">Reference proteome</keyword>
<reference evidence="6 7" key="1">
    <citation type="submission" date="2017-10" db="EMBL/GenBank/DDBJ databases">
        <title>Comparative genomics in systemic dimorphic fungi from Ajellomycetaceae.</title>
        <authorList>
            <person name="Munoz J.F."/>
            <person name="Mcewen J.G."/>
            <person name="Clay O.K."/>
            <person name="Cuomo C.A."/>
        </authorList>
    </citation>
    <scope>NUCLEOTIDE SEQUENCE [LARGE SCALE GENOMIC DNA]</scope>
    <source>
        <strain evidence="6 7">UAMH7299</strain>
    </source>
</reference>
<dbReference type="PANTHER" id="PTHR22846">
    <property type="entry name" value="WD40 REPEAT PROTEIN"/>
    <property type="match status" value="1"/>
</dbReference>
<evidence type="ECO:0000256" key="2">
    <source>
        <dbReference type="ARBA" id="ARBA00022574"/>
    </source>
</evidence>
<organism evidence="6 7">
    <name type="scientific">Polytolypa hystricis (strain UAMH7299)</name>
    <dbReference type="NCBI Taxonomy" id="1447883"/>
    <lineage>
        <taxon>Eukaryota</taxon>
        <taxon>Fungi</taxon>
        <taxon>Dikarya</taxon>
        <taxon>Ascomycota</taxon>
        <taxon>Pezizomycotina</taxon>
        <taxon>Eurotiomycetes</taxon>
        <taxon>Eurotiomycetidae</taxon>
        <taxon>Onygenales</taxon>
        <taxon>Onygenales incertae sedis</taxon>
        <taxon>Polytolypa</taxon>
    </lineage>
</organism>
<proteinExistence type="predicted"/>
<accession>A0A2B7YZ78</accession>
<keyword evidence="2" id="KW-0853">WD repeat</keyword>
<dbReference type="InterPro" id="IPR015943">
    <property type="entry name" value="WD40/YVTN_repeat-like_dom_sf"/>
</dbReference>
<dbReference type="STRING" id="1447883.A0A2B7YZ78"/>
<dbReference type="PROSITE" id="PS50896">
    <property type="entry name" value="LISH"/>
    <property type="match status" value="1"/>
</dbReference>
<dbReference type="InterPro" id="IPR045183">
    <property type="entry name" value="Ebi-like"/>
</dbReference>
<comment type="caution">
    <text evidence="6">The sequence shown here is derived from an EMBL/GenBank/DDBJ whole genome shotgun (WGS) entry which is preliminary data.</text>
</comment>
<evidence type="ECO:0000256" key="5">
    <source>
        <dbReference type="SAM" id="MobiDB-lite"/>
    </source>
</evidence>
<dbReference type="SUPFAM" id="SSF50978">
    <property type="entry name" value="WD40 repeat-like"/>
    <property type="match status" value="1"/>
</dbReference>
<dbReference type="Gene3D" id="1.20.960.30">
    <property type="match status" value="1"/>
</dbReference>
<dbReference type="Gene3D" id="2.130.10.10">
    <property type="entry name" value="YVTN repeat-like/Quinoprotein amine dehydrogenase"/>
    <property type="match status" value="1"/>
</dbReference>
<evidence type="ECO:0000256" key="3">
    <source>
        <dbReference type="ARBA" id="ARBA00022737"/>
    </source>
</evidence>
<dbReference type="InterPro" id="IPR001680">
    <property type="entry name" value="WD40_rpt"/>
</dbReference>